<sequence>MKVIYLLAGYGFSLLRVVFGLMWFKSGYAKISGGFGVESLVPVVAANADSPVWYKHFFAQVVGPYANVFDLVIPIGEMLIGVGLVLGLLAVPAIVMSVFVNVNYILADMIFTYPAEIMLAVILLVGHKFSTAVSIERWLYPKWKNRRLDTGM</sequence>
<protein>
    <recommendedName>
        <fullName evidence="4">DoxX family protein</fullName>
    </recommendedName>
</protein>
<dbReference type="PANTHER" id="PTHR39157:SF1">
    <property type="entry name" value="DOXX FAMILY PROTEIN"/>
    <property type="match status" value="1"/>
</dbReference>
<dbReference type="STRING" id="1462996.AWM70_03575"/>
<dbReference type="EMBL" id="CP014167">
    <property type="protein sequence ID" value="ANS73765.1"/>
    <property type="molecule type" value="Genomic_DNA"/>
</dbReference>
<name>A0A1B1MX77_9BACL</name>
<dbReference type="PANTHER" id="PTHR39157">
    <property type="entry name" value="INTEGRAL MEMBRANE PROTEIN-RELATED"/>
    <property type="match status" value="1"/>
</dbReference>
<keyword evidence="1" id="KW-0472">Membrane</keyword>
<dbReference type="OrthoDB" id="26941at2"/>
<organism evidence="2 3">
    <name type="scientific">Paenibacillus yonginensis</name>
    <dbReference type="NCBI Taxonomy" id="1462996"/>
    <lineage>
        <taxon>Bacteria</taxon>
        <taxon>Bacillati</taxon>
        <taxon>Bacillota</taxon>
        <taxon>Bacilli</taxon>
        <taxon>Bacillales</taxon>
        <taxon>Paenibacillaceae</taxon>
        <taxon>Paenibacillus</taxon>
    </lineage>
</organism>
<dbReference type="KEGG" id="pyg:AWM70_03575"/>
<evidence type="ECO:0008006" key="4">
    <source>
        <dbReference type="Google" id="ProtNLM"/>
    </source>
</evidence>
<proteinExistence type="predicted"/>
<dbReference type="AlphaFoldDB" id="A0A1B1MX77"/>
<dbReference type="RefSeq" id="WP_068694381.1">
    <property type="nucleotide sequence ID" value="NZ_CP014167.1"/>
</dbReference>
<feature type="transmembrane region" description="Helical" evidence="1">
    <location>
        <begin position="6"/>
        <end position="24"/>
    </location>
</feature>
<accession>A0A1B1MX77</accession>
<reference evidence="2 3" key="1">
    <citation type="submission" date="2016-01" db="EMBL/GenBank/DDBJ databases">
        <title>Complete Genome Sequence of Paenibacillus yonginensis DCY84, a novel Plant Growth-Promoting Bacteria with Elicitation of Induced Systemic Resistance.</title>
        <authorList>
            <person name="Kim Y.J."/>
            <person name="Yang D.C."/>
            <person name="Sukweenadhi J."/>
        </authorList>
    </citation>
    <scope>NUCLEOTIDE SEQUENCE [LARGE SCALE GENOMIC DNA]</scope>
    <source>
        <strain evidence="2 3">DCY84</strain>
    </source>
</reference>
<evidence type="ECO:0000313" key="3">
    <source>
        <dbReference type="Proteomes" id="UP000092573"/>
    </source>
</evidence>
<evidence type="ECO:0000313" key="2">
    <source>
        <dbReference type="EMBL" id="ANS73765.1"/>
    </source>
</evidence>
<keyword evidence="1" id="KW-1133">Transmembrane helix</keyword>
<keyword evidence="1" id="KW-0812">Transmembrane</keyword>
<gene>
    <name evidence="2" type="ORF">AWM70_03575</name>
</gene>
<feature type="transmembrane region" description="Helical" evidence="1">
    <location>
        <begin position="79"/>
        <end position="105"/>
    </location>
</feature>
<keyword evidence="3" id="KW-1185">Reference proteome</keyword>
<evidence type="ECO:0000256" key="1">
    <source>
        <dbReference type="SAM" id="Phobius"/>
    </source>
</evidence>
<dbReference type="Proteomes" id="UP000092573">
    <property type="component" value="Chromosome"/>
</dbReference>